<dbReference type="SUPFAM" id="SSF51197">
    <property type="entry name" value="Clavaminate synthase-like"/>
    <property type="match status" value="1"/>
</dbReference>
<dbReference type="HOGENOM" id="CLU_010119_4_0_1"/>
<dbReference type="InterPro" id="IPR050231">
    <property type="entry name" value="Iron_ascorbate_oxido_reductase"/>
</dbReference>
<accession>A0A0D0CVA4</accession>
<dbReference type="InterPro" id="IPR005123">
    <property type="entry name" value="Oxoglu/Fe-dep_dioxygenase_dom"/>
</dbReference>
<reference evidence="3 4" key="1">
    <citation type="submission" date="2014-04" db="EMBL/GenBank/DDBJ databases">
        <title>Evolutionary Origins and Diversification of the Mycorrhizal Mutualists.</title>
        <authorList>
            <consortium name="DOE Joint Genome Institute"/>
            <consortium name="Mycorrhizal Genomics Consortium"/>
            <person name="Kohler A."/>
            <person name="Kuo A."/>
            <person name="Nagy L.G."/>
            <person name="Floudas D."/>
            <person name="Copeland A."/>
            <person name="Barry K.W."/>
            <person name="Cichocki N."/>
            <person name="Veneault-Fourrey C."/>
            <person name="LaButti K."/>
            <person name="Lindquist E.A."/>
            <person name="Lipzen A."/>
            <person name="Lundell T."/>
            <person name="Morin E."/>
            <person name="Murat C."/>
            <person name="Riley R."/>
            <person name="Ohm R."/>
            <person name="Sun H."/>
            <person name="Tunlid A."/>
            <person name="Henrissat B."/>
            <person name="Grigoriev I.V."/>
            <person name="Hibbett D.S."/>
            <person name="Martin F."/>
        </authorList>
    </citation>
    <scope>NUCLEOTIDE SEQUENCE [LARGE SCALE GENOMIC DNA]</scope>
    <source>
        <strain evidence="3 4">FD-317 M1</strain>
    </source>
</reference>
<keyword evidence="1" id="KW-0560">Oxidoreductase</keyword>
<gene>
    <name evidence="3" type="ORF">GYMLUDRAFT_40603</name>
</gene>
<keyword evidence="1" id="KW-0479">Metal-binding</keyword>
<evidence type="ECO:0000313" key="3">
    <source>
        <dbReference type="EMBL" id="KIK63557.1"/>
    </source>
</evidence>
<dbReference type="InterPro" id="IPR027443">
    <property type="entry name" value="IPNS-like_sf"/>
</dbReference>
<dbReference type="GO" id="GO:0046872">
    <property type="term" value="F:metal ion binding"/>
    <property type="evidence" value="ECO:0007669"/>
    <property type="project" value="UniProtKB-KW"/>
</dbReference>
<dbReference type="GO" id="GO:0016491">
    <property type="term" value="F:oxidoreductase activity"/>
    <property type="evidence" value="ECO:0007669"/>
    <property type="project" value="UniProtKB-KW"/>
</dbReference>
<dbReference type="Gene3D" id="2.60.120.330">
    <property type="entry name" value="B-lactam Antibiotic, Isopenicillin N Synthase, Chain"/>
    <property type="match status" value="1"/>
</dbReference>
<protein>
    <recommendedName>
        <fullName evidence="2">Fe2OG dioxygenase domain-containing protein</fullName>
    </recommendedName>
</protein>
<evidence type="ECO:0000313" key="4">
    <source>
        <dbReference type="Proteomes" id="UP000053593"/>
    </source>
</evidence>
<evidence type="ECO:0000256" key="1">
    <source>
        <dbReference type="RuleBase" id="RU003682"/>
    </source>
</evidence>
<keyword evidence="1" id="KW-0408">Iron</keyword>
<dbReference type="AlphaFoldDB" id="A0A0D0CVA4"/>
<dbReference type="PROSITE" id="PS51471">
    <property type="entry name" value="FE2OG_OXY"/>
    <property type="match status" value="1"/>
</dbReference>
<dbReference type="OrthoDB" id="406156at2759"/>
<name>A0A0D0CVA4_9AGAR</name>
<dbReference type="InterPro" id="IPR026992">
    <property type="entry name" value="DIOX_N"/>
</dbReference>
<dbReference type="InterPro" id="IPR044861">
    <property type="entry name" value="IPNS-like_FE2OG_OXY"/>
</dbReference>
<comment type="similarity">
    <text evidence="1">Belongs to the iron/ascorbate-dependent oxidoreductase family.</text>
</comment>
<feature type="domain" description="Fe2OG dioxygenase" evidence="2">
    <location>
        <begin position="171"/>
        <end position="282"/>
    </location>
</feature>
<dbReference type="Pfam" id="PF14226">
    <property type="entry name" value="DIOX_N"/>
    <property type="match status" value="1"/>
</dbReference>
<evidence type="ECO:0000259" key="2">
    <source>
        <dbReference type="PROSITE" id="PS51471"/>
    </source>
</evidence>
<organism evidence="3 4">
    <name type="scientific">Collybiopsis luxurians FD-317 M1</name>
    <dbReference type="NCBI Taxonomy" id="944289"/>
    <lineage>
        <taxon>Eukaryota</taxon>
        <taxon>Fungi</taxon>
        <taxon>Dikarya</taxon>
        <taxon>Basidiomycota</taxon>
        <taxon>Agaricomycotina</taxon>
        <taxon>Agaricomycetes</taxon>
        <taxon>Agaricomycetidae</taxon>
        <taxon>Agaricales</taxon>
        <taxon>Marasmiineae</taxon>
        <taxon>Omphalotaceae</taxon>
        <taxon>Collybiopsis</taxon>
        <taxon>Collybiopsis luxurians</taxon>
    </lineage>
</organism>
<sequence length="352" mass="39044">MPVAILPEFPTDVPTHPLLVVDYELIKSGNEQEIDVLYKAATSLGFWYLKNHGCDEDVENMFDMGAETMNLPLEEKMTYEQGDGGSSFGYKHRGAYIVNASGETDQSEFLNIAKDDALAWPKQVYRSYPSTVNARMESTVIPFVKKSIEINDTILGVFNDKLGLPKGTLQKFHSMEEISGCEARTIKVPKNLPLGKQALGAHTDYGSLSFLHNRVGGLQVLPPGVDEWQYVKPVPGLAICNIGDALTILSGGILHSNIHRVFPPPGAHAKFDRWSQVFFYRPGDSIVLRPLVDESPLIAEAVGRLSEERKAALDPGVTANDWNIRRRKYARMKNMTGPETWKAGRGTEQGRV</sequence>
<dbReference type="EMBL" id="KN834763">
    <property type="protein sequence ID" value="KIK63557.1"/>
    <property type="molecule type" value="Genomic_DNA"/>
</dbReference>
<dbReference type="Proteomes" id="UP000053593">
    <property type="component" value="Unassembled WGS sequence"/>
</dbReference>
<proteinExistence type="inferred from homology"/>
<keyword evidence="4" id="KW-1185">Reference proteome</keyword>
<dbReference type="PANTHER" id="PTHR47990">
    <property type="entry name" value="2-OXOGLUTARATE (2OG) AND FE(II)-DEPENDENT OXYGENASE SUPERFAMILY PROTEIN-RELATED"/>
    <property type="match status" value="1"/>
</dbReference>
<dbReference type="Pfam" id="PF03171">
    <property type="entry name" value="2OG-FeII_Oxy"/>
    <property type="match status" value="1"/>
</dbReference>